<dbReference type="SUPFAM" id="SSF82114">
    <property type="entry name" value="Riboflavin kinase-like"/>
    <property type="match status" value="1"/>
</dbReference>
<reference evidence="9" key="2">
    <citation type="submission" date="2021-04" db="EMBL/GenBank/DDBJ databases">
        <authorList>
            <person name="Gilroy R."/>
        </authorList>
    </citation>
    <scope>NUCLEOTIDE SEQUENCE</scope>
    <source>
        <strain evidence="9">A5-1222</strain>
    </source>
</reference>
<dbReference type="EMBL" id="JAHLFM010000027">
    <property type="protein sequence ID" value="MBU3830888.1"/>
    <property type="molecule type" value="Genomic_DNA"/>
</dbReference>
<evidence type="ECO:0000256" key="5">
    <source>
        <dbReference type="ARBA" id="ARBA00022741"/>
    </source>
</evidence>
<evidence type="ECO:0000259" key="8">
    <source>
        <dbReference type="SMART" id="SM00904"/>
    </source>
</evidence>
<reference evidence="9" key="1">
    <citation type="journal article" date="2021" name="PeerJ">
        <title>Extensive microbial diversity within the chicken gut microbiome revealed by metagenomics and culture.</title>
        <authorList>
            <person name="Gilroy R."/>
            <person name="Ravi A."/>
            <person name="Getino M."/>
            <person name="Pursley I."/>
            <person name="Horton D.L."/>
            <person name="Alikhan N.F."/>
            <person name="Baker D."/>
            <person name="Gharbi K."/>
            <person name="Hall N."/>
            <person name="Watson M."/>
            <person name="Adriaenssens E.M."/>
            <person name="Foster-Nyarko E."/>
            <person name="Jarju S."/>
            <person name="Secka A."/>
            <person name="Antonio M."/>
            <person name="Oren A."/>
            <person name="Chaudhuri R.R."/>
            <person name="La Ragione R."/>
            <person name="Hildebrand F."/>
            <person name="Pallen M.J."/>
        </authorList>
    </citation>
    <scope>NUCLEOTIDE SEQUENCE</scope>
    <source>
        <strain evidence="9">A5-1222</strain>
    </source>
</reference>
<keyword evidence="3" id="KW-0288">FMN</keyword>
<dbReference type="Proteomes" id="UP000824247">
    <property type="component" value="Unassembled WGS sequence"/>
</dbReference>
<dbReference type="GO" id="GO:0009398">
    <property type="term" value="P:FMN biosynthetic process"/>
    <property type="evidence" value="ECO:0007669"/>
    <property type="project" value="TreeGrafter"/>
</dbReference>
<dbReference type="PANTHER" id="PTHR22749">
    <property type="entry name" value="RIBOFLAVIN KINASE/FMN ADENYLYLTRANSFERASE"/>
    <property type="match status" value="1"/>
</dbReference>
<dbReference type="GO" id="GO:0009231">
    <property type="term" value="P:riboflavin biosynthetic process"/>
    <property type="evidence" value="ECO:0007669"/>
    <property type="project" value="InterPro"/>
</dbReference>
<sequence>MIFLKKHINSNIKIIVVNRSKNSISTSKIKNYILNGKIELANKYLINKYNIISQVVVGKKIASNILGCPTANIKINNKRIIPMPGIYITKTILNNCEYTSITFIGKSKTFKSKYVSIETHLNDYHSDNFYGKKIQIIFFKKIANVKFYKNINNLKDDIQLYISKSKKYFN</sequence>
<evidence type="ECO:0000256" key="6">
    <source>
        <dbReference type="ARBA" id="ARBA00022840"/>
    </source>
</evidence>
<comment type="caution">
    <text evidence="9">The sequence shown here is derived from an EMBL/GenBank/DDBJ whole genome shotgun (WGS) entry which is preliminary data.</text>
</comment>
<protein>
    <recommendedName>
        <fullName evidence="1">riboflavin kinase</fullName>
        <ecNumber evidence="1">2.7.1.26</ecNumber>
    </recommendedName>
</protein>
<evidence type="ECO:0000256" key="7">
    <source>
        <dbReference type="ARBA" id="ARBA00047880"/>
    </source>
</evidence>
<feature type="domain" description="Riboflavin kinase" evidence="8">
    <location>
        <begin position="44"/>
        <end position="170"/>
    </location>
</feature>
<evidence type="ECO:0000256" key="4">
    <source>
        <dbReference type="ARBA" id="ARBA00022679"/>
    </source>
</evidence>
<keyword evidence="4" id="KW-0808">Transferase</keyword>
<organism evidence="9 10">
    <name type="scientific">Candidatus Ureaplasma intestinipullorum</name>
    <dbReference type="NCBI Taxonomy" id="2838770"/>
    <lineage>
        <taxon>Bacteria</taxon>
        <taxon>Bacillati</taxon>
        <taxon>Mycoplasmatota</taxon>
        <taxon>Mycoplasmoidales</taxon>
        <taxon>Mycoplasmoidaceae</taxon>
        <taxon>Ureaplasma</taxon>
    </lineage>
</organism>
<dbReference type="Pfam" id="PF01687">
    <property type="entry name" value="Flavokinase"/>
    <property type="match status" value="1"/>
</dbReference>
<dbReference type="EC" id="2.7.1.26" evidence="1"/>
<keyword evidence="2" id="KW-0285">Flavoprotein</keyword>
<evidence type="ECO:0000256" key="3">
    <source>
        <dbReference type="ARBA" id="ARBA00022643"/>
    </source>
</evidence>
<dbReference type="InterPro" id="IPR015865">
    <property type="entry name" value="Riboflavin_kinase_bac/euk"/>
</dbReference>
<evidence type="ECO:0000256" key="1">
    <source>
        <dbReference type="ARBA" id="ARBA00012105"/>
    </source>
</evidence>
<proteinExistence type="predicted"/>
<evidence type="ECO:0000256" key="2">
    <source>
        <dbReference type="ARBA" id="ARBA00022630"/>
    </source>
</evidence>
<dbReference type="GO" id="GO:0005524">
    <property type="term" value="F:ATP binding"/>
    <property type="evidence" value="ECO:0007669"/>
    <property type="project" value="UniProtKB-KW"/>
</dbReference>
<evidence type="ECO:0000313" key="10">
    <source>
        <dbReference type="Proteomes" id="UP000824247"/>
    </source>
</evidence>
<keyword evidence="5" id="KW-0547">Nucleotide-binding</keyword>
<accession>A0A9E2KWD7</accession>
<dbReference type="GO" id="GO:0008531">
    <property type="term" value="F:riboflavin kinase activity"/>
    <property type="evidence" value="ECO:0007669"/>
    <property type="project" value="UniProtKB-EC"/>
</dbReference>
<keyword evidence="6" id="KW-0067">ATP-binding</keyword>
<name>A0A9E2KWD7_9BACT</name>
<gene>
    <name evidence="9" type="ORF">H9897_01925</name>
</gene>
<dbReference type="PANTHER" id="PTHR22749:SF6">
    <property type="entry name" value="RIBOFLAVIN KINASE"/>
    <property type="match status" value="1"/>
</dbReference>
<dbReference type="SMART" id="SM00904">
    <property type="entry name" value="Flavokinase"/>
    <property type="match status" value="1"/>
</dbReference>
<dbReference type="InterPro" id="IPR023468">
    <property type="entry name" value="Riboflavin_kinase"/>
</dbReference>
<comment type="catalytic activity">
    <reaction evidence="7">
        <text>riboflavin + ATP = FMN + ADP + H(+)</text>
        <dbReference type="Rhea" id="RHEA:14357"/>
        <dbReference type="ChEBI" id="CHEBI:15378"/>
        <dbReference type="ChEBI" id="CHEBI:30616"/>
        <dbReference type="ChEBI" id="CHEBI:57986"/>
        <dbReference type="ChEBI" id="CHEBI:58210"/>
        <dbReference type="ChEBI" id="CHEBI:456216"/>
        <dbReference type="EC" id="2.7.1.26"/>
    </reaction>
</comment>
<dbReference type="AlphaFoldDB" id="A0A9E2KWD7"/>
<dbReference type="InterPro" id="IPR023465">
    <property type="entry name" value="Riboflavin_kinase_dom_sf"/>
</dbReference>
<evidence type="ECO:0000313" key="9">
    <source>
        <dbReference type="EMBL" id="MBU3830888.1"/>
    </source>
</evidence>
<dbReference type="Gene3D" id="2.40.30.30">
    <property type="entry name" value="Riboflavin kinase-like"/>
    <property type="match status" value="1"/>
</dbReference>